<protein>
    <submittedName>
        <fullName evidence="1">Uncharacterized protein</fullName>
    </submittedName>
</protein>
<dbReference type="OrthoDB" id="5302289at2759"/>
<dbReference type="AlphaFoldDB" id="A0A8H7AYE2"/>
<gene>
    <name evidence="1" type="ORF">GJ744_009831</name>
</gene>
<organism evidence="1 2">
    <name type="scientific">Endocarpon pusillum</name>
    <dbReference type="NCBI Taxonomy" id="364733"/>
    <lineage>
        <taxon>Eukaryota</taxon>
        <taxon>Fungi</taxon>
        <taxon>Dikarya</taxon>
        <taxon>Ascomycota</taxon>
        <taxon>Pezizomycotina</taxon>
        <taxon>Eurotiomycetes</taxon>
        <taxon>Chaetothyriomycetidae</taxon>
        <taxon>Verrucariales</taxon>
        <taxon>Verrucariaceae</taxon>
        <taxon>Endocarpon</taxon>
    </lineage>
</organism>
<sequence>MACEVSRPGTSLHRVFTARAKRREKVSTRPANVSGPLQHPRLGDCAGTVWGSERSALKARRLVASVQRSVTLERKRFTSKKFNYRLEPWTPSPIGGESIADMPGRSETYLTSSSFRALATVQRAIIIAQNDTTDDLDQQTKEILALALRAIWRRIQAQPDTYLLTALEARVFNYHQSLFRGNELARRTWARYWANTHGMDGINGH</sequence>
<reference evidence="1" key="1">
    <citation type="submission" date="2020-02" db="EMBL/GenBank/DDBJ databases">
        <authorList>
            <person name="Palmer J.M."/>
        </authorList>
    </citation>
    <scope>NUCLEOTIDE SEQUENCE</scope>
    <source>
        <strain evidence="1">EPUS1.4</strain>
        <tissue evidence="1">Thallus</tissue>
    </source>
</reference>
<dbReference type="EMBL" id="JAACFV010000006">
    <property type="protein sequence ID" value="KAF7513410.1"/>
    <property type="molecule type" value="Genomic_DNA"/>
</dbReference>
<accession>A0A8H7AYE2</accession>
<dbReference type="Proteomes" id="UP000606974">
    <property type="component" value="Unassembled WGS sequence"/>
</dbReference>
<evidence type="ECO:0000313" key="1">
    <source>
        <dbReference type="EMBL" id="KAF7513410.1"/>
    </source>
</evidence>
<proteinExistence type="predicted"/>
<keyword evidence="2" id="KW-1185">Reference proteome</keyword>
<comment type="caution">
    <text evidence="1">The sequence shown here is derived from an EMBL/GenBank/DDBJ whole genome shotgun (WGS) entry which is preliminary data.</text>
</comment>
<name>A0A8H7AYE2_9EURO</name>
<evidence type="ECO:0000313" key="2">
    <source>
        <dbReference type="Proteomes" id="UP000606974"/>
    </source>
</evidence>